<dbReference type="Gene3D" id="1.10.443.10">
    <property type="entry name" value="Intergrase catalytic core"/>
    <property type="match status" value="1"/>
</dbReference>
<evidence type="ECO:0000256" key="3">
    <source>
        <dbReference type="ARBA" id="ARBA00022490"/>
    </source>
</evidence>
<comment type="caution">
    <text evidence="14">The sequence shown here is derived from an EMBL/GenBank/DDBJ whole genome shotgun (WGS) entry which is preliminary data.</text>
</comment>
<feature type="active site" evidence="10">
    <location>
        <position position="272"/>
    </location>
</feature>
<dbReference type="GO" id="GO:0005737">
    <property type="term" value="C:cytoplasm"/>
    <property type="evidence" value="ECO:0007669"/>
    <property type="project" value="UniProtKB-SubCell"/>
</dbReference>
<dbReference type="RefSeq" id="WP_004803747.1">
    <property type="nucleotide sequence ID" value="NZ_KB446649.1"/>
</dbReference>
<comment type="subcellular location">
    <subcellularLocation>
        <location evidence="1 10">Cytoplasm</location>
    </subcellularLocation>
</comment>
<dbReference type="Pfam" id="PF02899">
    <property type="entry name" value="Phage_int_SAM_1"/>
    <property type="match status" value="1"/>
</dbReference>
<dbReference type="HAMAP" id="MF_01808">
    <property type="entry name" value="Recomb_XerC_XerD"/>
    <property type="match status" value="1"/>
</dbReference>
<dbReference type="AlphaFoldDB" id="M2PKP1"/>
<sequence>MNIMNKHRDSFLEYLKYQKRYSDLTIASYRREINDFIMFIHQEALSEFAECDYKFIRAYLVYLNSKHLSHTSINHKLSTLRTFYKYLEKNKIVKNNPFTLIHSLKTGQRNPDFLYLDDMLELLDSIEVTSSLGIRNKALMELMYASGLRVSEAVSLSLSDIDWNRHILFITGKGNKDRYVPFHDYASLWLKKYINEARKELLAVTHQDHNFVFVNKNGKALTNRGIEDIVNRCMNHYDPLRHIHPHTIRHSFATHMLDAGMDLRVVQELLGHSSLATTQIYTHITREKLQEVYNQACPRKALERLEKNQKMIDEKEGK</sequence>
<evidence type="ECO:0000256" key="10">
    <source>
        <dbReference type="HAMAP-Rule" id="MF_01808"/>
    </source>
</evidence>
<dbReference type="InterPro" id="IPR050090">
    <property type="entry name" value="Tyrosine_recombinase_XerCD"/>
</dbReference>
<evidence type="ECO:0000256" key="7">
    <source>
        <dbReference type="ARBA" id="ARBA00023125"/>
    </source>
</evidence>
<dbReference type="Gene3D" id="1.10.150.130">
    <property type="match status" value="1"/>
</dbReference>
<evidence type="ECO:0000256" key="11">
    <source>
        <dbReference type="NCBIfam" id="TIGR02224"/>
    </source>
</evidence>
<keyword evidence="7 10" id="KW-0238">DNA-binding</keyword>
<name>M2PKP1_9FIRM</name>
<keyword evidence="6 10" id="KW-0229">DNA integration</keyword>
<dbReference type="PROSITE" id="PS51900">
    <property type="entry name" value="CB"/>
    <property type="match status" value="1"/>
</dbReference>
<dbReference type="InterPro" id="IPR011931">
    <property type="entry name" value="Recomb_XerC"/>
</dbReference>
<evidence type="ECO:0000256" key="4">
    <source>
        <dbReference type="ARBA" id="ARBA00022618"/>
    </source>
</evidence>
<dbReference type="InterPro" id="IPR002104">
    <property type="entry name" value="Integrase_catalytic"/>
</dbReference>
<keyword evidence="9 10" id="KW-0131">Cell cycle</keyword>
<dbReference type="CDD" id="cd00798">
    <property type="entry name" value="INT_XerDC_C"/>
    <property type="match status" value="1"/>
</dbReference>
<organism evidence="14 15">
    <name type="scientific">Eggerthia catenaformis OT 569 = DSM 20559</name>
    <dbReference type="NCBI Taxonomy" id="999415"/>
    <lineage>
        <taxon>Bacteria</taxon>
        <taxon>Bacillati</taxon>
        <taxon>Bacillota</taxon>
        <taxon>Erysipelotrichia</taxon>
        <taxon>Erysipelotrichales</taxon>
        <taxon>Coprobacillaceae</taxon>
        <taxon>Eggerthia</taxon>
    </lineage>
</organism>
<gene>
    <name evidence="10" type="primary">xerC</name>
    <name evidence="14" type="ORF">HMPREF9943_01542</name>
</gene>
<keyword evidence="15" id="KW-1185">Reference proteome</keyword>
<dbReference type="NCBIfam" id="NF001399">
    <property type="entry name" value="PRK00283.1"/>
    <property type="match status" value="1"/>
</dbReference>
<evidence type="ECO:0000313" key="15">
    <source>
        <dbReference type="Proteomes" id="UP000011758"/>
    </source>
</evidence>
<dbReference type="InterPro" id="IPR023009">
    <property type="entry name" value="Tyrosine_recombinase_XerC/XerD"/>
</dbReference>
<evidence type="ECO:0000256" key="5">
    <source>
        <dbReference type="ARBA" id="ARBA00022829"/>
    </source>
</evidence>
<dbReference type="OrthoDB" id="283809at2"/>
<evidence type="ECO:0000259" key="13">
    <source>
        <dbReference type="PROSITE" id="PS51900"/>
    </source>
</evidence>
<keyword evidence="8 10" id="KW-0233">DNA recombination</keyword>
<dbReference type="GO" id="GO:0006313">
    <property type="term" value="P:DNA transposition"/>
    <property type="evidence" value="ECO:0007669"/>
    <property type="project" value="UniProtKB-UniRule"/>
</dbReference>
<dbReference type="GO" id="GO:0007059">
    <property type="term" value="P:chromosome segregation"/>
    <property type="evidence" value="ECO:0007669"/>
    <property type="project" value="UniProtKB-UniRule"/>
</dbReference>
<dbReference type="GO" id="GO:0009037">
    <property type="term" value="F:tyrosine-based site-specific recombinase activity"/>
    <property type="evidence" value="ECO:0007669"/>
    <property type="project" value="UniProtKB-UniRule"/>
</dbReference>
<dbReference type="Proteomes" id="UP000011758">
    <property type="component" value="Unassembled WGS sequence"/>
</dbReference>
<evidence type="ECO:0000256" key="2">
    <source>
        <dbReference type="ARBA" id="ARBA00006657"/>
    </source>
</evidence>
<feature type="active site" evidence="10">
    <location>
        <position position="173"/>
    </location>
</feature>
<dbReference type="PANTHER" id="PTHR30349">
    <property type="entry name" value="PHAGE INTEGRASE-RELATED"/>
    <property type="match status" value="1"/>
</dbReference>
<comment type="similarity">
    <text evidence="2 10">Belongs to the 'phage' integrase family. XerC subfamily.</text>
</comment>
<proteinExistence type="inferred from homology"/>
<dbReference type="GO" id="GO:0003677">
    <property type="term" value="F:DNA binding"/>
    <property type="evidence" value="ECO:0007669"/>
    <property type="project" value="UniProtKB-UniRule"/>
</dbReference>
<accession>M2PKP1</accession>
<feature type="active site" evidence="10">
    <location>
        <position position="149"/>
    </location>
</feature>
<evidence type="ECO:0000256" key="6">
    <source>
        <dbReference type="ARBA" id="ARBA00022908"/>
    </source>
</evidence>
<dbReference type="InterPro" id="IPR013762">
    <property type="entry name" value="Integrase-like_cat_sf"/>
</dbReference>
<evidence type="ECO:0000256" key="9">
    <source>
        <dbReference type="ARBA" id="ARBA00023306"/>
    </source>
</evidence>
<evidence type="ECO:0000256" key="1">
    <source>
        <dbReference type="ARBA" id="ARBA00004496"/>
    </source>
</evidence>
<comment type="subunit">
    <text evidence="10">Forms a cyclic heterotetrameric complex composed of two molecules of XerC and two molecules of XerD.</text>
</comment>
<dbReference type="EMBL" id="AGEJ01000024">
    <property type="protein sequence ID" value="EMD16139.1"/>
    <property type="molecule type" value="Genomic_DNA"/>
</dbReference>
<dbReference type="InterPro" id="IPR010998">
    <property type="entry name" value="Integrase_recombinase_N"/>
</dbReference>
<keyword evidence="4 10" id="KW-0132">Cell division</keyword>
<feature type="domain" description="Tyr recombinase" evidence="12">
    <location>
        <begin position="109"/>
        <end position="294"/>
    </location>
</feature>
<dbReference type="InterPro" id="IPR044068">
    <property type="entry name" value="CB"/>
</dbReference>
<comment type="function">
    <text evidence="10">Site-specific tyrosine recombinase, which acts by catalyzing the cutting and rejoining of the recombining DNA molecules. The XerC-XerD complex is essential to convert dimers of the bacterial chromosome into monomers to permit their segregation at cell division. It also contributes to the segregational stability of plasmids.</text>
</comment>
<feature type="domain" description="Core-binding (CB)" evidence="13">
    <location>
        <begin position="2"/>
        <end position="88"/>
    </location>
</feature>
<dbReference type="PANTHER" id="PTHR30349:SF77">
    <property type="entry name" value="TYROSINE RECOMBINASE XERC"/>
    <property type="match status" value="1"/>
</dbReference>
<dbReference type="InterPro" id="IPR011010">
    <property type="entry name" value="DNA_brk_join_enz"/>
</dbReference>
<dbReference type="Pfam" id="PF00589">
    <property type="entry name" value="Phage_integrase"/>
    <property type="match status" value="1"/>
</dbReference>
<keyword evidence="5 10" id="KW-0159">Chromosome partition</keyword>
<evidence type="ECO:0000256" key="8">
    <source>
        <dbReference type="ARBA" id="ARBA00023172"/>
    </source>
</evidence>
<dbReference type="InterPro" id="IPR004107">
    <property type="entry name" value="Integrase_SAM-like_N"/>
</dbReference>
<dbReference type="STRING" id="999415.HMPREF9943_01542"/>
<dbReference type="NCBIfam" id="NF040815">
    <property type="entry name" value="recomb_XerA_Arch"/>
    <property type="match status" value="1"/>
</dbReference>
<evidence type="ECO:0000259" key="12">
    <source>
        <dbReference type="PROSITE" id="PS51898"/>
    </source>
</evidence>
<dbReference type="eggNOG" id="COG4974">
    <property type="taxonomic scope" value="Bacteria"/>
</dbReference>
<dbReference type="PATRIC" id="fig|999415.3.peg.1569"/>
<reference evidence="14 15" key="1">
    <citation type="submission" date="2013-02" db="EMBL/GenBank/DDBJ databases">
        <title>The Genome Sequence of Lactobacillus catenaformis F0143.</title>
        <authorList>
            <consortium name="The Broad Institute Genome Sequencing Platform"/>
            <person name="Earl A."/>
            <person name="Ward D."/>
            <person name="Feldgarden M."/>
            <person name="Gevers D."/>
            <person name="Izard J."/>
            <person name="Blanton J.M."/>
            <person name="Mathney J."/>
            <person name="Dewhirst F.E."/>
            <person name="Young S.K."/>
            <person name="Zeng Q."/>
            <person name="Gargeya S."/>
            <person name="Fitzgerald M."/>
            <person name="Haas B."/>
            <person name="Abouelleil A."/>
            <person name="Alvarado L."/>
            <person name="Arachchi H.M."/>
            <person name="Berlin A."/>
            <person name="Chapman S.B."/>
            <person name="Gearin G."/>
            <person name="Goldberg J."/>
            <person name="Griggs A."/>
            <person name="Gujja S."/>
            <person name="Hansen M."/>
            <person name="Heiman D."/>
            <person name="Howarth C."/>
            <person name="Larimer J."/>
            <person name="Lui A."/>
            <person name="MacDonald P.J.P."/>
            <person name="McCowen C."/>
            <person name="Montmayeur A."/>
            <person name="Murphy C."/>
            <person name="Neiman D."/>
            <person name="Pearson M."/>
            <person name="Priest M."/>
            <person name="Roberts A."/>
            <person name="Saif S."/>
            <person name="Shea T."/>
            <person name="Sisk P."/>
            <person name="Stolte C."/>
            <person name="Sykes S."/>
            <person name="Wortman J."/>
            <person name="Nusbaum C."/>
            <person name="Birren B."/>
        </authorList>
    </citation>
    <scope>NUCLEOTIDE SEQUENCE [LARGE SCALE GENOMIC DNA]</scope>
    <source>
        <strain evidence="14 15">OT 569</strain>
    </source>
</reference>
<keyword evidence="3 10" id="KW-0963">Cytoplasm</keyword>
<dbReference type="NCBIfam" id="TIGR02224">
    <property type="entry name" value="recomb_XerC"/>
    <property type="match status" value="1"/>
</dbReference>
<evidence type="ECO:0000313" key="14">
    <source>
        <dbReference type="EMBL" id="EMD16139.1"/>
    </source>
</evidence>
<dbReference type="GO" id="GO:0051301">
    <property type="term" value="P:cell division"/>
    <property type="evidence" value="ECO:0007669"/>
    <property type="project" value="UniProtKB-UniRule"/>
</dbReference>
<feature type="active site" evidence="10">
    <location>
        <position position="246"/>
    </location>
</feature>
<protein>
    <recommendedName>
        <fullName evidence="10 11">Tyrosine recombinase XerC</fullName>
    </recommendedName>
</protein>
<dbReference type="SUPFAM" id="SSF56349">
    <property type="entry name" value="DNA breaking-rejoining enzymes"/>
    <property type="match status" value="1"/>
</dbReference>
<feature type="active site" evidence="10">
    <location>
        <position position="249"/>
    </location>
</feature>
<feature type="active site" description="O-(3'-phospho-DNA)-tyrosine intermediate" evidence="10">
    <location>
        <position position="281"/>
    </location>
</feature>
<dbReference type="PROSITE" id="PS51898">
    <property type="entry name" value="TYR_RECOMBINASE"/>
    <property type="match status" value="1"/>
</dbReference>